<sequence length="215" mass="23171">MPCDASGMAEIHRAFKAAFRDGVAFVEGVADGDAAHAEVVAKHLNLFSVALHTHHEFEDQDLWGKLRDRAPACALHVDRMQSQHAAMLVQLNALDAALPTWRASGSSAAAQPVLSALAGINSALDEHLPDEETKIVPLMEEVLTQPEVDAAADHGRRATPKGQAFPMLGGILAAQPDGGTAFMHKNIPPPVRLVWRAIGRRKYEANRQALLHGPR</sequence>
<proteinExistence type="predicted"/>
<evidence type="ECO:0000313" key="3">
    <source>
        <dbReference type="Proteomes" id="UP001056535"/>
    </source>
</evidence>
<accession>A0ABY4YHR3</accession>
<dbReference type="EMBL" id="CP099490">
    <property type="protein sequence ID" value="USQ76065.1"/>
    <property type="molecule type" value="Genomic_DNA"/>
</dbReference>
<dbReference type="Proteomes" id="UP001056535">
    <property type="component" value="Chromosome"/>
</dbReference>
<reference evidence="2" key="1">
    <citation type="submission" date="2022-06" db="EMBL/GenBank/DDBJ databases">
        <title>Ornithinimicrobium JY.X270.</title>
        <authorList>
            <person name="Huang Y."/>
        </authorList>
    </citation>
    <scope>NUCLEOTIDE SEQUENCE</scope>
    <source>
        <strain evidence="2">JY.X270</strain>
    </source>
</reference>
<protein>
    <submittedName>
        <fullName evidence="2">Hemerythrin domain-containing protein</fullName>
    </submittedName>
</protein>
<keyword evidence="3" id="KW-1185">Reference proteome</keyword>
<dbReference type="CDD" id="cd12108">
    <property type="entry name" value="Hr-like"/>
    <property type="match status" value="1"/>
</dbReference>
<organism evidence="2 3">
    <name type="scientific">Ornithinimicrobium cryptoxanthini</name>
    <dbReference type="NCBI Taxonomy" id="2934161"/>
    <lineage>
        <taxon>Bacteria</taxon>
        <taxon>Bacillati</taxon>
        <taxon>Actinomycetota</taxon>
        <taxon>Actinomycetes</taxon>
        <taxon>Micrococcales</taxon>
        <taxon>Ornithinimicrobiaceae</taxon>
        <taxon>Ornithinimicrobium</taxon>
    </lineage>
</organism>
<evidence type="ECO:0000259" key="1">
    <source>
        <dbReference type="Pfam" id="PF01814"/>
    </source>
</evidence>
<dbReference type="Pfam" id="PF01814">
    <property type="entry name" value="Hemerythrin"/>
    <property type="match status" value="1"/>
</dbReference>
<gene>
    <name evidence="2" type="ORF">NF557_15950</name>
</gene>
<evidence type="ECO:0000313" key="2">
    <source>
        <dbReference type="EMBL" id="USQ76065.1"/>
    </source>
</evidence>
<dbReference type="InterPro" id="IPR012312">
    <property type="entry name" value="Hemerythrin-like"/>
</dbReference>
<dbReference type="Gene3D" id="1.20.120.520">
    <property type="entry name" value="nmb1532 protein domain like"/>
    <property type="match status" value="1"/>
</dbReference>
<name>A0ABY4YHR3_9MICO</name>
<feature type="domain" description="Hemerythrin-like" evidence="1">
    <location>
        <begin position="10"/>
        <end position="138"/>
    </location>
</feature>
<dbReference type="RefSeq" id="WP_252620735.1">
    <property type="nucleotide sequence ID" value="NZ_CP099490.1"/>
</dbReference>